<organism evidence="1 2">
    <name type="scientific">Cercospora beticola</name>
    <name type="common">Sugarbeet leaf spot fungus</name>
    <dbReference type="NCBI Taxonomy" id="122368"/>
    <lineage>
        <taxon>Eukaryota</taxon>
        <taxon>Fungi</taxon>
        <taxon>Dikarya</taxon>
        <taxon>Ascomycota</taxon>
        <taxon>Pezizomycotina</taxon>
        <taxon>Dothideomycetes</taxon>
        <taxon>Dothideomycetidae</taxon>
        <taxon>Mycosphaerellales</taxon>
        <taxon>Mycosphaerellaceae</taxon>
        <taxon>Cercospora</taxon>
    </lineage>
</organism>
<dbReference type="Proteomes" id="UP000230605">
    <property type="component" value="Chromosome 6"/>
</dbReference>
<gene>
    <name evidence="1" type="ORF">CB0940_08435</name>
</gene>
<evidence type="ECO:0000313" key="1">
    <source>
        <dbReference type="EMBL" id="PIA94384.1"/>
    </source>
</evidence>
<dbReference type="EMBL" id="LKMD01000104">
    <property type="protein sequence ID" value="PIA94384.1"/>
    <property type="molecule type" value="Genomic_DNA"/>
</dbReference>
<comment type="caution">
    <text evidence="1">The sequence shown here is derived from an EMBL/GenBank/DDBJ whole genome shotgun (WGS) entry which is preliminary data.</text>
</comment>
<dbReference type="AlphaFoldDB" id="A0A2G5HPC4"/>
<sequence length="113" mass="13147">MQTNSWFPFASRCKPTVSRRPGLHDCPDSSTVSKIQPSHHYHESTILRCHDWRKAEGSGLLRQLPTYFGTSFEAHHRYPTLIGVARRCGCKFHLMYDEDSERREDDCVIACYE</sequence>
<accession>A0A2G5HPC4</accession>
<protein>
    <submittedName>
        <fullName evidence="1">Uncharacterized protein</fullName>
    </submittedName>
</protein>
<name>A0A2G5HPC4_CERBT</name>
<proteinExistence type="predicted"/>
<evidence type="ECO:0000313" key="2">
    <source>
        <dbReference type="Proteomes" id="UP000230605"/>
    </source>
</evidence>
<reference evidence="1 2" key="1">
    <citation type="submission" date="2015-10" db="EMBL/GenBank/DDBJ databases">
        <title>The cercosporin biosynthetic gene cluster was horizontally transferred to several fungal lineages and shown to be expanded in Cercospora beticola based on microsynteny with recipient genomes.</title>
        <authorList>
            <person name="De Jonge R."/>
            <person name="Ebert M.K."/>
            <person name="Suttle J.C."/>
            <person name="Jurick Ii W.M."/>
            <person name="Secor G.A."/>
            <person name="Thomma B.P."/>
            <person name="Van De Peer Y."/>
            <person name="Bolton M.D."/>
        </authorList>
    </citation>
    <scope>NUCLEOTIDE SEQUENCE [LARGE SCALE GENOMIC DNA]</scope>
    <source>
        <strain evidence="1 2">09-40</strain>
    </source>
</reference>